<dbReference type="KEGG" id="cng:CNAG_02017"/>
<accession>J9VVC0</accession>
<dbReference type="RefSeq" id="XP_012052909.1">
    <property type="nucleotide sequence ID" value="XM_012197519.1"/>
</dbReference>
<dbReference type="EMBL" id="CP003830">
    <property type="protein sequence ID" value="AFR98213.1"/>
    <property type="molecule type" value="Genomic_DNA"/>
</dbReference>
<evidence type="ECO:0000313" key="2">
    <source>
        <dbReference type="Proteomes" id="UP000010091"/>
    </source>
</evidence>
<evidence type="ECO:0000313" key="1">
    <source>
        <dbReference type="EMBL" id="AFR98213.1"/>
    </source>
</evidence>
<sequence length="134" mass="15050">MVVVLDYVTVAKFISDRLLRDGGLKLSTREDFPTWNDSIMSALTYARVRHYIDLPSPQSTVECPMDSLGSTKSTEIAPGTFDVDIDQLIRESIRETLVISLRPNYSHYTTAATLEKASGGRKEETGHRYHSIVQ</sequence>
<organism evidence="1 2">
    <name type="scientific">Cryptococcus neoformans (strain H99 / ATCC 208821 / CBS 10515 / FGSC 9487)</name>
    <name type="common">Cryptococcus neoformans var. grubii serotype A</name>
    <dbReference type="NCBI Taxonomy" id="235443"/>
    <lineage>
        <taxon>Eukaryota</taxon>
        <taxon>Fungi</taxon>
        <taxon>Dikarya</taxon>
        <taxon>Basidiomycota</taxon>
        <taxon>Agaricomycotina</taxon>
        <taxon>Tremellomycetes</taxon>
        <taxon>Tremellales</taxon>
        <taxon>Cryptococcaceae</taxon>
        <taxon>Cryptococcus</taxon>
        <taxon>Cryptococcus neoformans species complex</taxon>
    </lineage>
</organism>
<dbReference type="GeneID" id="23885677"/>
<dbReference type="AlphaFoldDB" id="J9VVC0"/>
<name>J9VVC0_CRYN9</name>
<dbReference type="HOGENOM" id="CLU_1896128_0_0_1"/>
<keyword evidence="2" id="KW-1185">Reference proteome</keyword>
<gene>
    <name evidence="1" type="ORF">CNAG_02017</name>
</gene>
<dbReference type="Proteomes" id="UP000010091">
    <property type="component" value="Chromosome 11"/>
</dbReference>
<reference evidence="1 2" key="1">
    <citation type="journal article" date="2014" name="PLoS Genet.">
        <title>Analysis of the genome and transcriptome of Cryptococcus neoformans var. grubii reveals complex RNA expression and microevolution leading to virulence attenuation.</title>
        <authorList>
            <person name="Janbon G."/>
            <person name="Ormerod K.L."/>
            <person name="Paulet D."/>
            <person name="Byrnes E.J.III."/>
            <person name="Yadav V."/>
            <person name="Chatterjee G."/>
            <person name="Mullapudi N."/>
            <person name="Hon C.C."/>
            <person name="Billmyre R.B."/>
            <person name="Brunel F."/>
            <person name="Bahn Y.S."/>
            <person name="Chen W."/>
            <person name="Chen Y."/>
            <person name="Chow E.W."/>
            <person name="Coppee J.Y."/>
            <person name="Floyd-Averette A."/>
            <person name="Gaillardin C."/>
            <person name="Gerik K.J."/>
            <person name="Goldberg J."/>
            <person name="Gonzalez-Hilarion S."/>
            <person name="Gujja S."/>
            <person name="Hamlin J.L."/>
            <person name="Hsueh Y.P."/>
            <person name="Ianiri G."/>
            <person name="Jones S."/>
            <person name="Kodira C.D."/>
            <person name="Kozubowski L."/>
            <person name="Lam W."/>
            <person name="Marra M."/>
            <person name="Mesner L.D."/>
            <person name="Mieczkowski P.A."/>
            <person name="Moyrand F."/>
            <person name="Nielsen K."/>
            <person name="Proux C."/>
            <person name="Rossignol T."/>
            <person name="Schein J.E."/>
            <person name="Sun S."/>
            <person name="Wollschlaeger C."/>
            <person name="Wood I.A."/>
            <person name="Zeng Q."/>
            <person name="Neuveglise C."/>
            <person name="Newlon C.S."/>
            <person name="Perfect J.R."/>
            <person name="Lodge J.K."/>
            <person name="Idnurm A."/>
            <person name="Stajich J.E."/>
            <person name="Kronstad J.W."/>
            <person name="Sanyal K."/>
            <person name="Heitman J."/>
            <person name="Fraser J.A."/>
            <person name="Cuomo C.A."/>
            <person name="Dietrich F.S."/>
        </authorList>
    </citation>
    <scope>NUCLEOTIDE SEQUENCE [LARGE SCALE GENOMIC DNA]</scope>
    <source>
        <strain evidence="2">H99 / ATCC 208821 / CBS 10515 / FGSC 9487</strain>
    </source>
</reference>
<proteinExistence type="predicted"/>
<dbReference type="VEuPathDB" id="FungiDB:CNAG_02017"/>
<protein>
    <submittedName>
        <fullName evidence="1">Uncharacterized protein</fullName>
    </submittedName>
</protein>